<keyword evidence="4" id="KW-1185">Reference proteome</keyword>
<dbReference type="PROSITE" id="PS50866">
    <property type="entry name" value="GOLD"/>
    <property type="match status" value="1"/>
</dbReference>
<name>A0A8J2K8W1_9HEXA</name>
<evidence type="ECO:0000313" key="3">
    <source>
        <dbReference type="EMBL" id="CAG7731544.1"/>
    </source>
</evidence>
<comment type="caution">
    <text evidence="3">The sequence shown here is derived from an EMBL/GenBank/DDBJ whole genome shotgun (WGS) entry which is preliminary data.</text>
</comment>
<organism evidence="3 4">
    <name type="scientific">Allacma fusca</name>
    <dbReference type="NCBI Taxonomy" id="39272"/>
    <lineage>
        <taxon>Eukaryota</taxon>
        <taxon>Metazoa</taxon>
        <taxon>Ecdysozoa</taxon>
        <taxon>Arthropoda</taxon>
        <taxon>Hexapoda</taxon>
        <taxon>Collembola</taxon>
        <taxon>Symphypleona</taxon>
        <taxon>Sminthuridae</taxon>
        <taxon>Allacma</taxon>
    </lineage>
</organism>
<evidence type="ECO:0000259" key="1">
    <source>
        <dbReference type="PROSITE" id="PS50191"/>
    </source>
</evidence>
<feature type="domain" description="CRAL-TRIO" evidence="1">
    <location>
        <begin position="75"/>
        <end position="251"/>
    </location>
</feature>
<dbReference type="InterPro" id="IPR009038">
    <property type="entry name" value="GOLD_dom"/>
</dbReference>
<dbReference type="Pfam" id="PF00650">
    <property type="entry name" value="CRAL_TRIO"/>
    <property type="match status" value="1"/>
</dbReference>
<protein>
    <submittedName>
        <fullName evidence="3">Uncharacterized protein</fullName>
    </submittedName>
</protein>
<dbReference type="InterPro" id="IPR001251">
    <property type="entry name" value="CRAL-TRIO_dom"/>
</dbReference>
<dbReference type="SMART" id="SM00516">
    <property type="entry name" value="SEC14"/>
    <property type="match status" value="1"/>
</dbReference>
<dbReference type="CDD" id="cd00170">
    <property type="entry name" value="SEC14"/>
    <property type="match status" value="1"/>
</dbReference>
<dbReference type="PANTHER" id="PTHR23324:SF87">
    <property type="entry name" value="CRAL-TRIO DOMAIN-CONTAINING PROTEIN C34C12.6"/>
    <property type="match status" value="1"/>
</dbReference>
<dbReference type="EMBL" id="CAJVCH010214807">
    <property type="protein sequence ID" value="CAG7731544.1"/>
    <property type="molecule type" value="Genomic_DNA"/>
</dbReference>
<dbReference type="GO" id="GO:0005737">
    <property type="term" value="C:cytoplasm"/>
    <property type="evidence" value="ECO:0007669"/>
    <property type="project" value="TreeGrafter"/>
</dbReference>
<reference evidence="3" key="1">
    <citation type="submission" date="2021-06" db="EMBL/GenBank/DDBJ databases">
        <authorList>
            <person name="Hodson N. C."/>
            <person name="Mongue J. A."/>
            <person name="Jaron S. K."/>
        </authorList>
    </citation>
    <scope>NUCLEOTIDE SEQUENCE</scope>
</reference>
<feature type="domain" description="GOLD" evidence="2">
    <location>
        <begin position="272"/>
        <end position="366"/>
    </location>
</feature>
<dbReference type="AlphaFoldDB" id="A0A8J2K8W1"/>
<dbReference type="PROSITE" id="PS50191">
    <property type="entry name" value="CRAL_TRIO"/>
    <property type="match status" value="1"/>
</dbReference>
<accession>A0A8J2K8W1</accession>
<gene>
    <name evidence="3" type="ORF">AFUS01_LOCUS20126</name>
</gene>
<dbReference type="PANTHER" id="PTHR23324">
    <property type="entry name" value="SEC14 RELATED PROTEIN"/>
    <property type="match status" value="1"/>
</dbReference>
<dbReference type="InterPro" id="IPR051064">
    <property type="entry name" value="SEC14/CRAL-TRIO_domain"/>
</dbReference>
<dbReference type="Proteomes" id="UP000708208">
    <property type="component" value="Unassembled WGS sequence"/>
</dbReference>
<sequence length="374" mass="43024">MDSAFSDQEKAALSEFRVAIADLIETFDDYEAHNENLIRWLRAKELNVQEAEAMIRHSMKWRDENDFKRFRDLPVSDYYLEKLPFRPSGYDKEGALVIIIPVIKWEMSLLTKSEHHAELTTYIFHIMDKLYHYLKATSTPEKIRTKVVLIIDIEGFSLQELLSKHVIDFFVELLKLYEAHSPERMKAVYVINISSFFSVFWPVIKPFIQTRTLSKVHIVGGGPEYWKPAILTGIDPRELPSEYGGTNSAHPAAYSNDKGETWPARAAVMSPGKFVTAVIPARDKFVTGFDLNVGNRISWNFKTEFYDIGFSFMLNDVPMFPSVRADGHVFVQDGCVDIVEAGTYSLVFDNTYSMFRSKTVHYAIEIEDKVEPEE</sequence>
<dbReference type="OrthoDB" id="1434354at2759"/>
<evidence type="ECO:0000313" key="4">
    <source>
        <dbReference type="Proteomes" id="UP000708208"/>
    </source>
</evidence>
<proteinExistence type="predicted"/>
<evidence type="ECO:0000259" key="2">
    <source>
        <dbReference type="PROSITE" id="PS50866"/>
    </source>
</evidence>